<evidence type="ECO:0000313" key="3">
    <source>
        <dbReference type="Proteomes" id="UP000261704"/>
    </source>
</evidence>
<dbReference type="NCBIfam" id="NF001238">
    <property type="entry name" value="PRK00211.1"/>
    <property type="match status" value="1"/>
</dbReference>
<dbReference type="SUPFAM" id="SSF75169">
    <property type="entry name" value="DsrEFH-like"/>
    <property type="match status" value="1"/>
</dbReference>
<dbReference type="EMBL" id="CP032125">
    <property type="protein sequence ID" value="AXX97303.1"/>
    <property type="molecule type" value="Genomic_DNA"/>
</dbReference>
<dbReference type="NCBIfam" id="TIGR03010">
    <property type="entry name" value="sulf_tusC_dsrF"/>
    <property type="match status" value="1"/>
</dbReference>
<keyword evidence="3" id="KW-1185">Reference proteome</keyword>
<organism evidence="2 3">
    <name type="scientific">Profundibacter amoris</name>
    <dbReference type="NCBI Taxonomy" id="2171755"/>
    <lineage>
        <taxon>Bacteria</taxon>
        <taxon>Pseudomonadati</taxon>
        <taxon>Pseudomonadota</taxon>
        <taxon>Alphaproteobacteria</taxon>
        <taxon>Rhodobacterales</taxon>
        <taxon>Paracoccaceae</taxon>
        <taxon>Profundibacter</taxon>
    </lineage>
</organism>
<proteinExistence type="inferred from homology"/>
<dbReference type="PANTHER" id="PTHR38780">
    <property type="entry name" value="PROTEIN TUSC"/>
    <property type="match status" value="1"/>
</dbReference>
<dbReference type="Proteomes" id="UP000261704">
    <property type="component" value="Chromosome"/>
</dbReference>
<dbReference type="AlphaFoldDB" id="A0A347UEM5"/>
<keyword evidence="2" id="KW-0808">Transferase</keyword>
<dbReference type="KEGG" id="pamo:BAR1_04770"/>
<comment type="similarity">
    <text evidence="1">Belongs to the DsrF/TusC family.</text>
</comment>
<dbReference type="Gene3D" id="3.40.1260.10">
    <property type="entry name" value="DsrEFH-like"/>
    <property type="match status" value="1"/>
</dbReference>
<accession>A0A347UEM5</accession>
<dbReference type="RefSeq" id="WP_118941960.1">
    <property type="nucleotide sequence ID" value="NZ_CP032125.1"/>
</dbReference>
<dbReference type="GO" id="GO:0016740">
    <property type="term" value="F:transferase activity"/>
    <property type="evidence" value="ECO:0007669"/>
    <property type="project" value="UniProtKB-KW"/>
</dbReference>
<sequence length="136" mass="15274">MEDGVKKFLYVNRKAPYGTIYALEALEVVLIGAAFDQDVSLAFLDDGVFQLTKGQDTKEIGVKNFSPTFRALGDYEVTKLYVEKESLDERGLTTDDLQEITYEDEDDDWAEKPSIIIVSRSEMADVMAGQDVILSF</sequence>
<dbReference type="PANTHER" id="PTHR38780:SF1">
    <property type="entry name" value="PROTEIN TUSC"/>
    <property type="match status" value="1"/>
</dbReference>
<dbReference type="Pfam" id="PF02635">
    <property type="entry name" value="DsrE"/>
    <property type="match status" value="1"/>
</dbReference>
<dbReference type="InterPro" id="IPR017462">
    <property type="entry name" value="Sulphur_relay_TusC/DsrF"/>
</dbReference>
<dbReference type="InterPro" id="IPR027396">
    <property type="entry name" value="DsrEFH-like"/>
</dbReference>
<dbReference type="OrthoDB" id="9789418at2"/>
<dbReference type="InterPro" id="IPR003787">
    <property type="entry name" value="Sulphur_relay_DsrE/F-like"/>
</dbReference>
<reference evidence="2 3" key="1">
    <citation type="submission" date="2018-09" db="EMBL/GenBank/DDBJ databases">
        <title>Profundibacter amoris BAR1 gen. nov., sp. nov., a new member of the Roseobacter clade isolated at Lokis Castle Vent Field on the Arctic Mid-Oceanic Ridge.</title>
        <authorList>
            <person name="Le Moine Bauer S."/>
            <person name="Sjoeberg A.G."/>
            <person name="L'Haridon S."/>
            <person name="Stokke R."/>
            <person name="Roalkvam I."/>
            <person name="Steen I.H."/>
            <person name="Dahle H."/>
        </authorList>
    </citation>
    <scope>NUCLEOTIDE SEQUENCE [LARGE SCALE GENOMIC DNA]</scope>
    <source>
        <strain evidence="2 3">BAR1</strain>
    </source>
</reference>
<gene>
    <name evidence="2" type="primary">tusC</name>
    <name evidence="2" type="ORF">BAR1_04770</name>
</gene>
<evidence type="ECO:0000256" key="1">
    <source>
        <dbReference type="ARBA" id="ARBA00005996"/>
    </source>
</evidence>
<protein>
    <submittedName>
        <fullName evidence="2">Sulfurtransferase complex subunit TusC</fullName>
    </submittedName>
</protein>
<name>A0A347UEM5_9RHOB</name>
<evidence type="ECO:0000313" key="2">
    <source>
        <dbReference type="EMBL" id="AXX97303.1"/>
    </source>
</evidence>